<dbReference type="Gene3D" id="1.10.150.240">
    <property type="entry name" value="Putative phosphatase, domain 2"/>
    <property type="match status" value="1"/>
</dbReference>
<dbReference type="Pfam" id="PF00702">
    <property type="entry name" value="Hydrolase"/>
    <property type="match status" value="1"/>
</dbReference>
<proteinExistence type="predicted"/>
<dbReference type="SFLD" id="SFLDS00003">
    <property type="entry name" value="Haloacid_Dehalogenase"/>
    <property type="match status" value="1"/>
</dbReference>
<comment type="caution">
    <text evidence="2">The sequence shown here is derived from an EMBL/GenBank/DDBJ whole genome shotgun (WGS) entry which is preliminary data.</text>
</comment>
<dbReference type="SUPFAM" id="SSF56784">
    <property type="entry name" value="HAD-like"/>
    <property type="match status" value="1"/>
</dbReference>
<dbReference type="CDD" id="cd02603">
    <property type="entry name" value="HAD_sEH-N_like"/>
    <property type="match status" value="1"/>
</dbReference>
<accession>A0A2S9ETH4</accession>
<sequence>MSDLKFIWFDFGGVLSPPIPALFEQYQFKTGLAPRVLQQAMSDVADELGVPMLAPVESALLSEQEWGARLEQALRRRDPQIDLSRARLQTFGEQWFAGVPANAPLVAAVRALKQAGFSVGILTNNVVEWSPHWRAMVGLEDVVDLIVDSSAERTRKPEATFFQVATERSGVAAEHSLLIDDVGENIEAAAALGWQVLHFRDNHQALSQLQRLTGVSLLQPAGEPA</sequence>
<evidence type="ECO:0000313" key="2">
    <source>
        <dbReference type="EMBL" id="PRC19012.1"/>
    </source>
</evidence>
<dbReference type="PANTHER" id="PTHR47829:SF1">
    <property type="entry name" value="HAD FAMILY PHOSPHATASE"/>
    <property type="match status" value="1"/>
</dbReference>
<dbReference type="AlphaFoldDB" id="A0A2S9ETH4"/>
<evidence type="ECO:0000313" key="3">
    <source>
        <dbReference type="Proteomes" id="UP000238045"/>
    </source>
</evidence>
<dbReference type="SFLD" id="SFLDG01129">
    <property type="entry name" value="C1.5:_HAD__Beta-PGM__Phosphata"/>
    <property type="match status" value="1"/>
</dbReference>
<organism evidence="2 3">
    <name type="scientific">Pseudomonas poae</name>
    <dbReference type="NCBI Taxonomy" id="200451"/>
    <lineage>
        <taxon>Bacteria</taxon>
        <taxon>Pseudomonadati</taxon>
        <taxon>Pseudomonadota</taxon>
        <taxon>Gammaproteobacteria</taxon>
        <taxon>Pseudomonadales</taxon>
        <taxon>Pseudomonadaceae</taxon>
        <taxon>Pseudomonas</taxon>
    </lineage>
</organism>
<dbReference type="Gene3D" id="3.40.50.1000">
    <property type="entry name" value="HAD superfamily/HAD-like"/>
    <property type="match status" value="1"/>
</dbReference>
<feature type="domain" description="Rhodanese" evidence="1">
    <location>
        <begin position="108"/>
        <end position="138"/>
    </location>
</feature>
<dbReference type="PANTHER" id="PTHR47829">
    <property type="entry name" value="HYDROLASE, PUTATIVE (AFU_ORTHOLOGUE AFUA_1G12880)-RELATED"/>
    <property type="match status" value="1"/>
</dbReference>
<dbReference type="PRINTS" id="PR00413">
    <property type="entry name" value="HADHALOGNASE"/>
</dbReference>
<dbReference type="Proteomes" id="UP000238045">
    <property type="component" value="Unassembled WGS sequence"/>
</dbReference>
<dbReference type="PROSITE" id="PS50206">
    <property type="entry name" value="RHODANESE_3"/>
    <property type="match status" value="1"/>
</dbReference>
<dbReference type="InterPro" id="IPR052898">
    <property type="entry name" value="ACAD10-like"/>
</dbReference>
<dbReference type="InterPro" id="IPR036412">
    <property type="entry name" value="HAD-like_sf"/>
</dbReference>
<reference evidence="2 3" key="1">
    <citation type="submission" date="2017-09" db="EMBL/GenBank/DDBJ databases">
        <title>Genomic, metabolic, and phenotypic characteristics of bacterial isolates from the natural microbiome of the model nematode Caenorhabditis elegans.</title>
        <authorList>
            <person name="Zimmermann J."/>
            <person name="Obeng N."/>
            <person name="Yang W."/>
            <person name="Obeng O."/>
            <person name="Kissoyan K."/>
            <person name="Pees B."/>
            <person name="Dirksen P."/>
            <person name="Hoppner M."/>
            <person name="Franke A."/>
            <person name="Rosenstiel P."/>
            <person name="Leippe M."/>
            <person name="Dierking K."/>
            <person name="Kaleta C."/>
            <person name="Schulenburg H."/>
        </authorList>
    </citation>
    <scope>NUCLEOTIDE SEQUENCE [LARGE SCALE GENOMIC DNA]</scope>
    <source>
        <strain evidence="2 3">MYb117</strain>
    </source>
</reference>
<evidence type="ECO:0000259" key="1">
    <source>
        <dbReference type="PROSITE" id="PS50206"/>
    </source>
</evidence>
<dbReference type="InterPro" id="IPR001763">
    <property type="entry name" value="Rhodanese-like_dom"/>
</dbReference>
<protein>
    <submittedName>
        <fullName evidence="2">Haloacid dehalogenase</fullName>
    </submittedName>
</protein>
<keyword evidence="3" id="KW-1185">Reference proteome</keyword>
<gene>
    <name evidence="2" type="ORF">CQZ99_11910</name>
</gene>
<dbReference type="EMBL" id="PCQL01000010">
    <property type="protein sequence ID" value="PRC19012.1"/>
    <property type="molecule type" value="Genomic_DNA"/>
</dbReference>
<dbReference type="InterPro" id="IPR023198">
    <property type="entry name" value="PGP-like_dom2"/>
</dbReference>
<dbReference type="NCBIfam" id="TIGR01509">
    <property type="entry name" value="HAD-SF-IA-v3"/>
    <property type="match status" value="1"/>
</dbReference>
<name>A0A2S9ETH4_9PSED</name>
<dbReference type="InterPro" id="IPR006439">
    <property type="entry name" value="HAD-SF_hydro_IA"/>
</dbReference>
<dbReference type="InterPro" id="IPR023214">
    <property type="entry name" value="HAD_sf"/>
</dbReference>
<dbReference type="RefSeq" id="WP_105696885.1">
    <property type="nucleotide sequence ID" value="NZ_CP159260.1"/>
</dbReference>